<dbReference type="Proteomes" id="UP000024836">
    <property type="component" value="Unassembled WGS sequence"/>
</dbReference>
<keyword evidence="1" id="KW-0732">Signal</keyword>
<evidence type="ECO:0000313" key="3">
    <source>
        <dbReference type="Proteomes" id="UP000024836"/>
    </source>
</evidence>
<dbReference type="eggNOG" id="ENOG5032SHG">
    <property type="taxonomic scope" value="Bacteria"/>
</dbReference>
<evidence type="ECO:0000256" key="1">
    <source>
        <dbReference type="SAM" id="SignalP"/>
    </source>
</evidence>
<proteinExistence type="predicted"/>
<dbReference type="RefSeq" id="WP_051598156.1">
    <property type="nucleotide sequence ID" value="NZ_AQQY01000011.1"/>
</dbReference>
<keyword evidence="3" id="KW-1185">Reference proteome</keyword>
<name>A0A058ZHJ7_9RHOB</name>
<gene>
    <name evidence="2" type="ORF">ATO10_13884</name>
</gene>
<reference evidence="2 3" key="1">
    <citation type="submission" date="2013-04" db="EMBL/GenBank/DDBJ databases">
        <title>Shimia sp. 22II-S11-Z10 Genome Sequencing.</title>
        <authorList>
            <person name="Lai Q."/>
            <person name="Li G."/>
            <person name="Shao Z."/>
        </authorList>
    </citation>
    <scope>NUCLEOTIDE SEQUENCE [LARGE SCALE GENOMIC DNA]</scope>
    <source>
        <strain evidence="3">22II-S11-Z10</strain>
    </source>
</reference>
<accession>A0A058ZHJ7</accession>
<dbReference type="EMBL" id="AQQY01000011">
    <property type="protein sequence ID" value="KCV81068.1"/>
    <property type="molecule type" value="Genomic_DNA"/>
</dbReference>
<feature type="signal peptide" evidence="1">
    <location>
        <begin position="1"/>
        <end position="17"/>
    </location>
</feature>
<dbReference type="AlphaFoldDB" id="A0A058ZHJ7"/>
<protein>
    <submittedName>
        <fullName evidence="2">Uncharacterized protein</fullName>
    </submittedName>
</protein>
<organism evidence="2 3">
    <name type="scientific">Actibacterium atlanticum</name>
    <dbReference type="NCBI Taxonomy" id="1461693"/>
    <lineage>
        <taxon>Bacteria</taxon>
        <taxon>Pseudomonadati</taxon>
        <taxon>Pseudomonadota</taxon>
        <taxon>Alphaproteobacteria</taxon>
        <taxon>Rhodobacterales</taxon>
        <taxon>Roseobacteraceae</taxon>
        <taxon>Actibacterium</taxon>
    </lineage>
</organism>
<feature type="chain" id="PRO_5001566609" evidence="1">
    <location>
        <begin position="18"/>
        <end position="176"/>
    </location>
</feature>
<sequence>MIRLAILAFLVASTASAQHSHTHTAEEKTLIAPLEPGQGAFAAIAEIVTILRADPDTDWNQVDIGALHQHLLDMDDLVKLAEVTSWDIPNGARFKIKTTGPGGGAVQRMVPAHAPVLAGETGWFSQVDIGGDEVTWTVTSPENPRAIRALGFIGLMAVGGHHQKHHLGMASGQMVH</sequence>
<comment type="caution">
    <text evidence="2">The sequence shown here is derived from an EMBL/GenBank/DDBJ whole genome shotgun (WGS) entry which is preliminary data.</text>
</comment>
<evidence type="ECO:0000313" key="2">
    <source>
        <dbReference type="EMBL" id="KCV81068.1"/>
    </source>
</evidence>